<evidence type="ECO:0000313" key="2">
    <source>
        <dbReference type="Proteomes" id="UP001295423"/>
    </source>
</evidence>
<dbReference type="Proteomes" id="UP001295423">
    <property type="component" value="Unassembled WGS sequence"/>
</dbReference>
<proteinExistence type="predicted"/>
<name>A0AAD2PWL0_9STRA</name>
<accession>A0AAD2PWL0</accession>
<dbReference type="AlphaFoldDB" id="A0AAD2PWL0"/>
<comment type="caution">
    <text evidence="1">The sequence shown here is derived from an EMBL/GenBank/DDBJ whole genome shotgun (WGS) entry which is preliminary data.</text>
</comment>
<evidence type="ECO:0000313" key="1">
    <source>
        <dbReference type="EMBL" id="CAJ1961457.1"/>
    </source>
</evidence>
<sequence>MRVRCFSSFVWEPLESPIIYLQCEKVAREDLDSASWFQDISAVGPTMCRLSVRGAHHALIQQKPIQEHLVSLFCIFKNYHKVREHGGQQENSSRILWENCLRLKQAFCNVTINGKAIAALSILFEPILGHGQRTNWVPVFLEATIARSKEI</sequence>
<keyword evidence="2" id="KW-1185">Reference proteome</keyword>
<reference evidence="1" key="1">
    <citation type="submission" date="2023-08" db="EMBL/GenBank/DDBJ databases">
        <authorList>
            <person name="Audoor S."/>
            <person name="Bilcke G."/>
        </authorList>
    </citation>
    <scope>NUCLEOTIDE SEQUENCE</scope>
</reference>
<gene>
    <name evidence="1" type="ORF">CYCCA115_LOCUS19206</name>
</gene>
<protein>
    <submittedName>
        <fullName evidence="1">Uncharacterized protein</fullName>
    </submittedName>
</protein>
<organism evidence="1 2">
    <name type="scientific">Cylindrotheca closterium</name>
    <dbReference type="NCBI Taxonomy" id="2856"/>
    <lineage>
        <taxon>Eukaryota</taxon>
        <taxon>Sar</taxon>
        <taxon>Stramenopiles</taxon>
        <taxon>Ochrophyta</taxon>
        <taxon>Bacillariophyta</taxon>
        <taxon>Bacillariophyceae</taxon>
        <taxon>Bacillariophycidae</taxon>
        <taxon>Bacillariales</taxon>
        <taxon>Bacillariaceae</taxon>
        <taxon>Cylindrotheca</taxon>
    </lineage>
</organism>
<dbReference type="EMBL" id="CAKOGP040002091">
    <property type="protein sequence ID" value="CAJ1961457.1"/>
    <property type="molecule type" value="Genomic_DNA"/>
</dbReference>